<feature type="chain" id="PRO_5021922994" evidence="2">
    <location>
        <begin position="21"/>
        <end position="287"/>
    </location>
</feature>
<dbReference type="Proteomes" id="UP000315750">
    <property type="component" value="Chromosome"/>
</dbReference>
<keyword evidence="2" id="KW-0732">Signal</keyword>
<dbReference type="EMBL" id="CP036278">
    <property type="protein sequence ID" value="QDU57185.1"/>
    <property type="molecule type" value="Genomic_DNA"/>
</dbReference>
<name>A0A518AR42_9BACT</name>
<organism evidence="3 4">
    <name type="scientific">Aeoliella mucimassa</name>
    <dbReference type="NCBI Taxonomy" id="2527972"/>
    <lineage>
        <taxon>Bacteria</taxon>
        <taxon>Pseudomonadati</taxon>
        <taxon>Planctomycetota</taxon>
        <taxon>Planctomycetia</taxon>
        <taxon>Pirellulales</taxon>
        <taxon>Lacipirellulaceae</taxon>
        <taxon>Aeoliella</taxon>
    </lineage>
</organism>
<feature type="compositionally biased region" description="Basic and acidic residues" evidence="1">
    <location>
        <begin position="62"/>
        <end position="74"/>
    </location>
</feature>
<gene>
    <name evidence="3" type="ORF">Pan181_33990</name>
</gene>
<keyword evidence="4" id="KW-1185">Reference proteome</keyword>
<protein>
    <submittedName>
        <fullName evidence="3">Uncharacterized protein</fullName>
    </submittedName>
</protein>
<feature type="signal peptide" evidence="2">
    <location>
        <begin position="1"/>
        <end position="20"/>
    </location>
</feature>
<accession>A0A518AR42</accession>
<dbReference type="KEGG" id="amuc:Pan181_33990"/>
<dbReference type="RefSeq" id="WP_145248178.1">
    <property type="nucleotide sequence ID" value="NZ_CP036278.1"/>
</dbReference>
<evidence type="ECO:0000256" key="1">
    <source>
        <dbReference type="SAM" id="MobiDB-lite"/>
    </source>
</evidence>
<evidence type="ECO:0000256" key="2">
    <source>
        <dbReference type="SAM" id="SignalP"/>
    </source>
</evidence>
<dbReference type="AlphaFoldDB" id="A0A518AR42"/>
<evidence type="ECO:0000313" key="4">
    <source>
        <dbReference type="Proteomes" id="UP000315750"/>
    </source>
</evidence>
<dbReference type="Pfam" id="PF20329">
    <property type="entry name" value="DUF6624"/>
    <property type="match status" value="1"/>
</dbReference>
<dbReference type="OrthoDB" id="7446297at2"/>
<evidence type="ECO:0000313" key="3">
    <source>
        <dbReference type="EMBL" id="QDU57185.1"/>
    </source>
</evidence>
<sequence precursor="true">MKSLTALLAMALNFATAILADEPTATEQNTRSALTRELQRRWDVDQQARKALLDWEQTNGRPYDDKPAEGDSSKNRLQEWLKTTPLEYQRLAERLKQVDADNTAWLRKLVDTQGWPTISQVGQQGSEAAWLLVQHADRSPEFQLKCLTLMNELPQHEVSQQNVAYLTDRVLVAQGKPQKFGTQLHVEAGELVLRPTQDEATLDERRAAIGLQPVADYLQMARQMYGYSADEVAESNTAPPTESSKTAGGITTCSRYAVRRKCRTRWKQCLGLRTHCRRSSQQNCKLY</sequence>
<dbReference type="InterPro" id="IPR046732">
    <property type="entry name" value="DUF6624"/>
</dbReference>
<proteinExistence type="predicted"/>
<feature type="region of interest" description="Disordered" evidence="1">
    <location>
        <begin position="54"/>
        <end position="74"/>
    </location>
</feature>
<reference evidence="3 4" key="1">
    <citation type="submission" date="2019-02" db="EMBL/GenBank/DDBJ databases">
        <title>Deep-cultivation of Planctomycetes and their phenomic and genomic characterization uncovers novel biology.</title>
        <authorList>
            <person name="Wiegand S."/>
            <person name="Jogler M."/>
            <person name="Boedeker C."/>
            <person name="Pinto D."/>
            <person name="Vollmers J."/>
            <person name="Rivas-Marin E."/>
            <person name="Kohn T."/>
            <person name="Peeters S.H."/>
            <person name="Heuer A."/>
            <person name="Rast P."/>
            <person name="Oberbeckmann S."/>
            <person name="Bunk B."/>
            <person name="Jeske O."/>
            <person name="Meyerdierks A."/>
            <person name="Storesund J.E."/>
            <person name="Kallscheuer N."/>
            <person name="Luecker S."/>
            <person name="Lage O.M."/>
            <person name="Pohl T."/>
            <person name="Merkel B.J."/>
            <person name="Hornburger P."/>
            <person name="Mueller R.-W."/>
            <person name="Bruemmer F."/>
            <person name="Labrenz M."/>
            <person name="Spormann A.M."/>
            <person name="Op den Camp H."/>
            <person name="Overmann J."/>
            <person name="Amann R."/>
            <person name="Jetten M.S.M."/>
            <person name="Mascher T."/>
            <person name="Medema M.H."/>
            <person name="Devos D.P."/>
            <person name="Kaster A.-K."/>
            <person name="Ovreas L."/>
            <person name="Rohde M."/>
            <person name="Galperin M.Y."/>
            <person name="Jogler C."/>
        </authorList>
    </citation>
    <scope>NUCLEOTIDE SEQUENCE [LARGE SCALE GENOMIC DNA]</scope>
    <source>
        <strain evidence="3 4">Pan181</strain>
    </source>
</reference>